<dbReference type="EMBL" id="JAATWM020000005">
    <property type="protein sequence ID" value="KAF9880407.1"/>
    <property type="molecule type" value="Genomic_DNA"/>
</dbReference>
<sequence>MSLPSVSNAPALFVDDDCNFKVIRSVPIPELAPGEVIVKVSFSGVNPADVKHGLHLGVRNTVMGYDFSGRVVRANPDSAFKVGEVVAGHVPTGVGKPWKHGAHQEYLSCPEEIVFKVPDNLPRDHAACLTTVLTTAADGLYNIFGYPLPGEQPSKGFKPGPLLIWGASTSVGLCMLQLARASGAFPIFVTASLRRHELLEKLGATRCFDYASPDVESRIQASVAEAEAGPIAYAADCAGTMGEVSSADQMLKCVGADAKLLSVVGGRDRRFKMPLASAHAPVKLALGGRVIEFPARPEDFGRMWKSVIWAVENYGDAFSLPVVDVFKGDAEKALEEVKKVADQGKFGKLVLEHPLQ</sequence>
<dbReference type="InterPro" id="IPR047122">
    <property type="entry name" value="Trans-enoyl_RdTase-like"/>
</dbReference>
<organism evidence="4 5">
    <name type="scientific">Colletotrichum karsti</name>
    <dbReference type="NCBI Taxonomy" id="1095194"/>
    <lineage>
        <taxon>Eukaryota</taxon>
        <taxon>Fungi</taxon>
        <taxon>Dikarya</taxon>
        <taxon>Ascomycota</taxon>
        <taxon>Pezizomycotina</taxon>
        <taxon>Sordariomycetes</taxon>
        <taxon>Hypocreomycetidae</taxon>
        <taxon>Glomerellales</taxon>
        <taxon>Glomerellaceae</taxon>
        <taxon>Colletotrichum</taxon>
        <taxon>Colletotrichum boninense species complex</taxon>
    </lineage>
</organism>
<dbReference type="OrthoDB" id="10257049at2759"/>
<name>A0A9P6IBL5_9PEZI</name>
<gene>
    <name evidence="4" type="ORF">CkaCkLH20_02361</name>
</gene>
<dbReference type="CDD" id="cd08249">
    <property type="entry name" value="enoyl_reductase_like"/>
    <property type="match status" value="1"/>
</dbReference>
<dbReference type="InterPro" id="IPR020843">
    <property type="entry name" value="ER"/>
</dbReference>
<feature type="domain" description="Enoyl reductase (ER)" evidence="3">
    <location>
        <begin position="21"/>
        <end position="351"/>
    </location>
</feature>
<dbReference type="RefSeq" id="XP_038749868.1">
    <property type="nucleotide sequence ID" value="XM_038885080.1"/>
</dbReference>
<dbReference type="GeneID" id="62158154"/>
<dbReference type="PANTHER" id="PTHR45348">
    <property type="entry name" value="HYPOTHETICAL OXIDOREDUCTASE (EUROFUNG)"/>
    <property type="match status" value="1"/>
</dbReference>
<evidence type="ECO:0000313" key="5">
    <source>
        <dbReference type="Proteomes" id="UP000781932"/>
    </source>
</evidence>
<reference evidence="4" key="1">
    <citation type="submission" date="2020-03" db="EMBL/GenBank/DDBJ databases">
        <authorList>
            <person name="He L."/>
        </authorList>
    </citation>
    <scope>NUCLEOTIDE SEQUENCE</scope>
    <source>
        <strain evidence="4">CkLH20</strain>
    </source>
</reference>
<protein>
    <submittedName>
        <fullName evidence="4">Alcohol dehydrogenase</fullName>
    </submittedName>
</protein>
<dbReference type="Gene3D" id="3.90.180.10">
    <property type="entry name" value="Medium-chain alcohol dehydrogenases, catalytic domain"/>
    <property type="match status" value="1"/>
</dbReference>
<keyword evidence="2" id="KW-0560">Oxidoreductase</keyword>
<dbReference type="InterPro" id="IPR011032">
    <property type="entry name" value="GroES-like_sf"/>
</dbReference>
<proteinExistence type="inferred from homology"/>
<dbReference type="GO" id="GO:0016651">
    <property type="term" value="F:oxidoreductase activity, acting on NAD(P)H"/>
    <property type="evidence" value="ECO:0007669"/>
    <property type="project" value="InterPro"/>
</dbReference>
<accession>A0A9P6IBL5</accession>
<reference evidence="4" key="2">
    <citation type="submission" date="2020-11" db="EMBL/GenBank/DDBJ databases">
        <title>Whole genome sequencing of Colletotrichum sp.</title>
        <authorList>
            <person name="Li H."/>
        </authorList>
    </citation>
    <scope>NUCLEOTIDE SEQUENCE</scope>
    <source>
        <strain evidence="4">CkLH20</strain>
    </source>
</reference>
<keyword evidence="5" id="KW-1185">Reference proteome</keyword>
<dbReference type="Pfam" id="PF00107">
    <property type="entry name" value="ADH_zinc_N"/>
    <property type="match status" value="1"/>
</dbReference>
<dbReference type="InterPro" id="IPR036291">
    <property type="entry name" value="NAD(P)-bd_dom_sf"/>
</dbReference>
<dbReference type="PANTHER" id="PTHR45348:SF7">
    <property type="entry name" value="ZINC BINDING OXIDOREDUCTASE, PUTATIVE-RELATED"/>
    <property type="match status" value="1"/>
</dbReference>
<dbReference type="AlphaFoldDB" id="A0A9P6IBL5"/>
<dbReference type="SUPFAM" id="SSF50129">
    <property type="entry name" value="GroES-like"/>
    <property type="match status" value="1"/>
</dbReference>
<dbReference type="SUPFAM" id="SSF51735">
    <property type="entry name" value="NAD(P)-binding Rossmann-fold domains"/>
    <property type="match status" value="1"/>
</dbReference>
<comment type="caution">
    <text evidence="4">The sequence shown here is derived from an EMBL/GenBank/DDBJ whole genome shotgun (WGS) entry which is preliminary data.</text>
</comment>
<evidence type="ECO:0000256" key="2">
    <source>
        <dbReference type="ARBA" id="ARBA00023002"/>
    </source>
</evidence>
<dbReference type="Proteomes" id="UP000781932">
    <property type="component" value="Unassembled WGS sequence"/>
</dbReference>
<comment type="similarity">
    <text evidence="1">Belongs to the zinc-containing alcohol dehydrogenase family.</text>
</comment>
<evidence type="ECO:0000259" key="3">
    <source>
        <dbReference type="SMART" id="SM00829"/>
    </source>
</evidence>
<evidence type="ECO:0000256" key="1">
    <source>
        <dbReference type="ARBA" id="ARBA00008072"/>
    </source>
</evidence>
<dbReference type="SMART" id="SM00829">
    <property type="entry name" value="PKS_ER"/>
    <property type="match status" value="1"/>
</dbReference>
<evidence type="ECO:0000313" key="4">
    <source>
        <dbReference type="EMBL" id="KAF9880407.1"/>
    </source>
</evidence>
<dbReference type="InterPro" id="IPR013154">
    <property type="entry name" value="ADH-like_N"/>
</dbReference>
<dbReference type="Gene3D" id="3.40.50.720">
    <property type="entry name" value="NAD(P)-binding Rossmann-like Domain"/>
    <property type="match status" value="1"/>
</dbReference>
<dbReference type="Pfam" id="PF08240">
    <property type="entry name" value="ADH_N"/>
    <property type="match status" value="1"/>
</dbReference>
<dbReference type="InterPro" id="IPR013149">
    <property type="entry name" value="ADH-like_C"/>
</dbReference>